<dbReference type="AlphaFoldDB" id="A0A660LGS5"/>
<name>A0A660LGS5_9ACTN</name>
<proteinExistence type="inferred from homology"/>
<protein>
    <submittedName>
        <fullName evidence="5">Amino acid/amide ABC transporter substrate-binding protein (HAAT family)</fullName>
    </submittedName>
</protein>
<comment type="caution">
    <text evidence="5">The sequence shown here is derived from an EMBL/GenBank/DDBJ whole genome shotgun (WGS) entry which is preliminary data.</text>
</comment>
<dbReference type="PROSITE" id="PS51257">
    <property type="entry name" value="PROKAR_LIPOPROTEIN"/>
    <property type="match status" value="1"/>
</dbReference>
<sequence>MRRVGSIATVLALAVTVAACGKGGAEENAGGEPAGGGEAAVKTGPGTTADAITLGYLPDLSGVFAPNGKAMMEGANLYWDAKNKAGGICGRQIKVSVQDTGYDPQKAVAAYQQMSGDVVGLGLVLGSSIVSALLPNVQQESMFLNFAGWTSDILPSENVAIAGTTYDIEAINAVDFLLTQKGLKSGDTVGHLYFEGDYGENALKGSEFAAEKHGLKLVKQKITPADQDMTGQVAAFKKAGVKAILFSAAPPQAASLAGLAASQKLDVPIVANGPGWTPQLLTTPAADALAANYHVVSSMAPLSVQSEGVQKFLSAYQAKYPEGTPSSNGSLYAYAGAQIADAALTKACEDKDLTRKGVLDALHSLTALDTGGVVAGTLDFSDPASPPGNLVYIAKVSKDAPGGLEALGEPSQAADAESFKR</sequence>
<evidence type="ECO:0000313" key="6">
    <source>
        <dbReference type="Proteomes" id="UP000278962"/>
    </source>
</evidence>
<dbReference type="SUPFAM" id="SSF53822">
    <property type="entry name" value="Periplasmic binding protein-like I"/>
    <property type="match status" value="1"/>
</dbReference>
<dbReference type="InterPro" id="IPR028081">
    <property type="entry name" value="Leu-bd"/>
</dbReference>
<dbReference type="PANTHER" id="PTHR47235:SF1">
    <property type="entry name" value="BLR6548 PROTEIN"/>
    <property type="match status" value="1"/>
</dbReference>
<gene>
    <name evidence="5" type="ORF">C8N24_1994</name>
</gene>
<dbReference type="PANTHER" id="PTHR47235">
    <property type="entry name" value="BLR6548 PROTEIN"/>
    <property type="match status" value="1"/>
</dbReference>
<dbReference type="Gene3D" id="3.40.50.2300">
    <property type="match status" value="2"/>
</dbReference>
<evidence type="ECO:0000256" key="2">
    <source>
        <dbReference type="ARBA" id="ARBA00022729"/>
    </source>
</evidence>
<evidence type="ECO:0000256" key="3">
    <source>
        <dbReference type="SAM" id="SignalP"/>
    </source>
</evidence>
<dbReference type="RefSeq" id="WP_121249876.1">
    <property type="nucleotide sequence ID" value="NZ_RBIL01000001.1"/>
</dbReference>
<evidence type="ECO:0000313" key="5">
    <source>
        <dbReference type="EMBL" id="RKQ92154.1"/>
    </source>
</evidence>
<dbReference type="OrthoDB" id="7337537at2"/>
<feature type="chain" id="PRO_5025007015" evidence="3">
    <location>
        <begin position="22"/>
        <end position="421"/>
    </location>
</feature>
<dbReference type="EMBL" id="RBIL01000001">
    <property type="protein sequence ID" value="RKQ92154.1"/>
    <property type="molecule type" value="Genomic_DNA"/>
</dbReference>
<keyword evidence="6" id="KW-1185">Reference proteome</keyword>
<feature type="domain" description="Leucine-binding protein" evidence="4">
    <location>
        <begin position="52"/>
        <end position="399"/>
    </location>
</feature>
<feature type="signal peptide" evidence="3">
    <location>
        <begin position="1"/>
        <end position="21"/>
    </location>
</feature>
<accession>A0A660LGS5</accession>
<dbReference type="Pfam" id="PF13458">
    <property type="entry name" value="Peripla_BP_6"/>
    <property type="match status" value="1"/>
</dbReference>
<reference evidence="5 6" key="1">
    <citation type="submission" date="2018-10" db="EMBL/GenBank/DDBJ databases">
        <title>Genomic Encyclopedia of Archaeal and Bacterial Type Strains, Phase II (KMG-II): from individual species to whole genera.</title>
        <authorList>
            <person name="Goeker M."/>
        </authorList>
    </citation>
    <scope>NUCLEOTIDE SEQUENCE [LARGE SCALE GENOMIC DNA]</scope>
    <source>
        <strain evidence="5 6">DSM 14954</strain>
    </source>
</reference>
<keyword evidence="2 3" id="KW-0732">Signal</keyword>
<evidence type="ECO:0000259" key="4">
    <source>
        <dbReference type="Pfam" id="PF13458"/>
    </source>
</evidence>
<comment type="similarity">
    <text evidence="1">Belongs to the leucine-binding protein family.</text>
</comment>
<evidence type="ECO:0000256" key="1">
    <source>
        <dbReference type="ARBA" id="ARBA00010062"/>
    </source>
</evidence>
<dbReference type="Proteomes" id="UP000278962">
    <property type="component" value="Unassembled WGS sequence"/>
</dbReference>
<dbReference type="InterPro" id="IPR028082">
    <property type="entry name" value="Peripla_BP_I"/>
</dbReference>
<organism evidence="5 6">
    <name type="scientific">Solirubrobacter pauli</name>
    <dbReference type="NCBI Taxonomy" id="166793"/>
    <lineage>
        <taxon>Bacteria</taxon>
        <taxon>Bacillati</taxon>
        <taxon>Actinomycetota</taxon>
        <taxon>Thermoleophilia</taxon>
        <taxon>Solirubrobacterales</taxon>
        <taxon>Solirubrobacteraceae</taxon>
        <taxon>Solirubrobacter</taxon>
    </lineage>
</organism>